<dbReference type="AlphaFoldDB" id="A0A2P6QQQ3"/>
<evidence type="ECO:0000313" key="1">
    <source>
        <dbReference type="EMBL" id="PRQ36505.1"/>
    </source>
</evidence>
<gene>
    <name evidence="1" type="ORF">RchiOBHm_Chr4g0392281</name>
</gene>
<name>A0A2P6QQQ3_ROSCH</name>
<organism evidence="1 2">
    <name type="scientific">Rosa chinensis</name>
    <name type="common">China rose</name>
    <dbReference type="NCBI Taxonomy" id="74649"/>
    <lineage>
        <taxon>Eukaryota</taxon>
        <taxon>Viridiplantae</taxon>
        <taxon>Streptophyta</taxon>
        <taxon>Embryophyta</taxon>
        <taxon>Tracheophyta</taxon>
        <taxon>Spermatophyta</taxon>
        <taxon>Magnoliopsida</taxon>
        <taxon>eudicotyledons</taxon>
        <taxon>Gunneridae</taxon>
        <taxon>Pentapetalae</taxon>
        <taxon>rosids</taxon>
        <taxon>fabids</taxon>
        <taxon>Rosales</taxon>
        <taxon>Rosaceae</taxon>
        <taxon>Rosoideae</taxon>
        <taxon>Rosoideae incertae sedis</taxon>
        <taxon>Rosa</taxon>
    </lineage>
</organism>
<dbReference type="Proteomes" id="UP000238479">
    <property type="component" value="Chromosome 4"/>
</dbReference>
<reference evidence="1 2" key="1">
    <citation type="journal article" date="2018" name="Nat. Genet.">
        <title>The Rosa genome provides new insights in the design of modern roses.</title>
        <authorList>
            <person name="Bendahmane M."/>
        </authorList>
    </citation>
    <scope>NUCLEOTIDE SEQUENCE [LARGE SCALE GENOMIC DNA]</scope>
    <source>
        <strain evidence="2">cv. Old Blush</strain>
    </source>
</reference>
<dbReference type="Gramene" id="PRQ36505">
    <property type="protein sequence ID" value="PRQ36505"/>
    <property type="gene ID" value="RchiOBHm_Chr4g0392281"/>
</dbReference>
<evidence type="ECO:0000313" key="2">
    <source>
        <dbReference type="Proteomes" id="UP000238479"/>
    </source>
</evidence>
<proteinExistence type="predicted"/>
<comment type="caution">
    <text evidence="1">The sequence shown here is derived from an EMBL/GenBank/DDBJ whole genome shotgun (WGS) entry which is preliminary data.</text>
</comment>
<protein>
    <submittedName>
        <fullName evidence="1">Uncharacterized protein</fullName>
    </submittedName>
</protein>
<dbReference type="EMBL" id="PDCK01000042">
    <property type="protein sequence ID" value="PRQ36505.1"/>
    <property type="molecule type" value="Genomic_DNA"/>
</dbReference>
<sequence>MWQMESRLSLFVPIVIRGLGSMSPLIFESFINQGLRAAAPALYSKKKKIHIYALYDLIKIKKLCT</sequence>
<keyword evidence="2" id="KW-1185">Reference proteome</keyword>
<accession>A0A2P6QQQ3</accession>